<dbReference type="Gene3D" id="1.25.40.10">
    <property type="entry name" value="Tetratricopeptide repeat domain"/>
    <property type="match status" value="2"/>
</dbReference>
<gene>
    <name evidence="3" type="ORF">B0A50_04439</name>
</gene>
<feature type="compositionally biased region" description="Polar residues" evidence="2">
    <location>
        <begin position="591"/>
        <end position="600"/>
    </location>
</feature>
<feature type="compositionally biased region" description="Basic and acidic residues" evidence="2">
    <location>
        <begin position="1345"/>
        <end position="1355"/>
    </location>
</feature>
<feature type="compositionally biased region" description="Low complexity" evidence="2">
    <location>
        <begin position="128"/>
        <end position="150"/>
    </location>
</feature>
<dbReference type="EMBL" id="NAJL01000022">
    <property type="protein sequence ID" value="TKA27607.1"/>
    <property type="molecule type" value="Genomic_DNA"/>
</dbReference>
<accession>A0A4U0TYU4</accession>
<dbReference type="InterPro" id="IPR006597">
    <property type="entry name" value="Sel1-like"/>
</dbReference>
<keyword evidence="1" id="KW-0677">Repeat</keyword>
<dbReference type="InterPro" id="IPR011990">
    <property type="entry name" value="TPR-like_helical_dom_sf"/>
</dbReference>
<feature type="compositionally biased region" description="Basic and acidic residues" evidence="2">
    <location>
        <begin position="200"/>
        <end position="214"/>
    </location>
</feature>
<feature type="compositionally biased region" description="Basic and acidic residues" evidence="2">
    <location>
        <begin position="465"/>
        <end position="484"/>
    </location>
</feature>
<dbReference type="Pfam" id="PF08238">
    <property type="entry name" value="Sel1"/>
    <property type="match status" value="7"/>
</dbReference>
<evidence type="ECO:0000313" key="4">
    <source>
        <dbReference type="Proteomes" id="UP000308549"/>
    </source>
</evidence>
<dbReference type="SUPFAM" id="SSF81901">
    <property type="entry name" value="HCP-like"/>
    <property type="match status" value="2"/>
</dbReference>
<organism evidence="3 4">
    <name type="scientific">Salinomyces thailandicus</name>
    <dbReference type="NCBI Taxonomy" id="706561"/>
    <lineage>
        <taxon>Eukaryota</taxon>
        <taxon>Fungi</taxon>
        <taxon>Dikarya</taxon>
        <taxon>Ascomycota</taxon>
        <taxon>Pezizomycotina</taxon>
        <taxon>Dothideomycetes</taxon>
        <taxon>Dothideomycetidae</taxon>
        <taxon>Mycosphaerellales</taxon>
        <taxon>Teratosphaeriaceae</taxon>
        <taxon>Salinomyces</taxon>
    </lineage>
</organism>
<feature type="compositionally biased region" description="Polar residues" evidence="2">
    <location>
        <begin position="945"/>
        <end position="954"/>
    </location>
</feature>
<dbReference type="PANTHER" id="PTHR46430:SF3">
    <property type="entry name" value="ACTIVATOR OF C KINASE PROTEIN 1"/>
    <property type="match status" value="1"/>
</dbReference>
<feature type="region of interest" description="Disordered" evidence="2">
    <location>
        <begin position="1"/>
        <end position="965"/>
    </location>
</feature>
<feature type="compositionally biased region" description="Basic and acidic residues" evidence="2">
    <location>
        <begin position="264"/>
        <end position="276"/>
    </location>
</feature>
<evidence type="ECO:0000256" key="2">
    <source>
        <dbReference type="SAM" id="MobiDB-lite"/>
    </source>
</evidence>
<feature type="compositionally biased region" description="Polar residues" evidence="2">
    <location>
        <begin position="487"/>
        <end position="502"/>
    </location>
</feature>
<evidence type="ECO:0000256" key="1">
    <source>
        <dbReference type="ARBA" id="ARBA00022737"/>
    </source>
</evidence>
<feature type="compositionally biased region" description="Polar residues" evidence="2">
    <location>
        <begin position="343"/>
        <end position="361"/>
    </location>
</feature>
<dbReference type="InterPro" id="IPR051726">
    <property type="entry name" value="Chitin_Synth_Reg"/>
</dbReference>
<evidence type="ECO:0000313" key="3">
    <source>
        <dbReference type="EMBL" id="TKA27607.1"/>
    </source>
</evidence>
<name>A0A4U0TYU4_9PEZI</name>
<protein>
    <submittedName>
        <fullName evidence="3">Uncharacterized protein</fullName>
    </submittedName>
</protein>
<reference evidence="3 4" key="1">
    <citation type="submission" date="2017-03" db="EMBL/GenBank/DDBJ databases">
        <title>Genomes of endolithic fungi from Antarctica.</title>
        <authorList>
            <person name="Coleine C."/>
            <person name="Masonjones S."/>
            <person name="Stajich J.E."/>
        </authorList>
    </citation>
    <scope>NUCLEOTIDE SEQUENCE [LARGE SCALE GENOMIC DNA]</scope>
    <source>
        <strain evidence="3 4">CCFEE 6315</strain>
    </source>
</reference>
<feature type="compositionally biased region" description="Basic and acidic residues" evidence="2">
    <location>
        <begin position="7"/>
        <end position="19"/>
    </location>
</feature>
<feature type="compositionally biased region" description="Low complexity" evidence="2">
    <location>
        <begin position="517"/>
        <end position="535"/>
    </location>
</feature>
<comment type="caution">
    <text evidence="3">The sequence shown here is derived from an EMBL/GenBank/DDBJ whole genome shotgun (WGS) entry which is preliminary data.</text>
</comment>
<dbReference type="SMART" id="SM00671">
    <property type="entry name" value="SEL1"/>
    <property type="match status" value="7"/>
</dbReference>
<sequence>MSRPSRKQLERPRKVDGKKIIMAYDQASPYEPPRRAYYGQMQQQAPDYGRGYGGRGCEQQQQQQQQQLNGYAQYDDDQGHRRAYDEQPQYTNGYGHDQSRSQPNGYANAQSGGHDQRQDPYYQPPRPGKAQPQQQQQQQRSYYDSRPQQRSRADPQSHAVLPPQQQQQEQMRQYDPRYQQRTGRATPHTAVETVSKTSRSRPEEQQQSRQEPLRQQHNTRNAAYGVQPAHPRKPADQRSERSLVNGTAAIAPVQPPAQPTSKKMTMEEWKAAERAKMHQQAKTSTLAQDNAFPIFPNTRKAALKNGESRPETAGGEERGSGEQSRGPSEMVASVEGEKGRAVQPQQQRPSLESKGYGSNESVAACQARRVEGGMERPHYSSGQSDGVDERRGGGGMAVRHQAMREDYRAPPLQSERYVRTSQEAYRQAPPLPQTQAQGHARSSREEYSSPPPLSNGHGYGQASPFREDYPQTQDRVRQSQEDYRSPLAQSNGHGYAQPSSSREGCGFPPSQSNGHGQPPHLQQQSSQQPQYHAQQHPPPLRQAQPQFRPGTAGGRPQIQTSETGDPRMQQHRPTYADHQPLSPAAIPPRPNTATAGSARSQLAGPPPQQPFQPPVAIAEAPKSRREQQPQSQHQPAHHNQPSDNGSTLADLYDGYGASEPLSPPPPPQSKVISREEEIEAEMPDFDSAAPQQTSALHKRNRTVDRDFAQPPVKAAPPPPLPVQGGAVSEGRGYSPGGESHWSTGVETGAKHGFDFGLGQNGGRLDAYRQDSGYGQQRAPSVPPPQQYQHDTGYAQQRAPSVQPPQPPFAQEAPRTRSMDDANARPLPYRQIPPPPPQKERSYQNGDAGRGVLPPPQRPGVGLPVYSDPGAQRRGVPPTRPGLQEAPARSAVGEAALTQQASAPVGSQRHSNPDSLPHHPVPVRPGLLDQGTKEPSKPAPIRQHDPSSTSSTSPRAVQPSKPLPTQPVTHAELEQLHRECTANPNNPERSLLYAEKLVEASTVLASDNGRADAKQTAKNRERYILDAHKRIKKLVAQAYPDAQFYLADAYGQGSLGLEVDPKEAFILYQAAAKQNHAQAAYRTAMCCELGPDDGGGTRKDPLKAVQWYRRAAALGAGPAMYKLGIIQLKALLSQPRHIPDALHWLTRAAAADPENPRILHELATLYDSTTIDPEIRSHVPANDTLALQNFRRAAALGLRTSQFRLGQAYEYATLTLPIDNRASLAWYSKAAAQGEHNAELALSGWYLTGAEGILAQSDVEAYLWARKAAMAKDSAPLPKALFAMGYYSEQGIGCPVSGEEAKKWYGRAASYRFPQALERLEELRKGGKSARAPPPPAVNGKLTRAQRKEQDGCVAM</sequence>
<feature type="compositionally biased region" description="Basic and acidic residues" evidence="2">
    <location>
        <begin position="306"/>
        <end position="320"/>
    </location>
</feature>
<feature type="compositionally biased region" description="Low complexity" evidence="2">
    <location>
        <begin position="164"/>
        <end position="173"/>
    </location>
</feature>
<dbReference type="OrthoDB" id="272077at2759"/>
<feature type="compositionally biased region" description="Polar residues" evidence="2">
    <location>
        <begin position="100"/>
        <end position="113"/>
    </location>
</feature>
<feature type="compositionally biased region" description="Basic and acidic residues" evidence="2">
    <location>
        <begin position="368"/>
        <end position="378"/>
    </location>
</feature>
<feature type="compositionally biased region" description="Polar residues" evidence="2">
    <location>
        <begin position="786"/>
        <end position="799"/>
    </location>
</feature>
<feature type="compositionally biased region" description="Low complexity" evidence="2">
    <location>
        <begin position="628"/>
        <end position="641"/>
    </location>
</feature>
<feature type="compositionally biased region" description="Pro residues" evidence="2">
    <location>
        <begin position="604"/>
        <end position="613"/>
    </location>
</feature>
<dbReference type="Proteomes" id="UP000308549">
    <property type="component" value="Unassembled WGS sequence"/>
</dbReference>
<feature type="compositionally biased region" description="Basic and acidic residues" evidence="2">
    <location>
        <begin position="813"/>
        <end position="822"/>
    </location>
</feature>
<feature type="region of interest" description="Disordered" evidence="2">
    <location>
        <begin position="1323"/>
        <end position="1355"/>
    </location>
</feature>
<dbReference type="PANTHER" id="PTHR46430">
    <property type="entry name" value="PROTEIN SKT5-RELATED"/>
    <property type="match status" value="1"/>
</dbReference>
<proteinExistence type="predicted"/>
<keyword evidence="4" id="KW-1185">Reference proteome</keyword>